<comment type="caution">
    <text evidence="1">The sequence shown here is derived from an EMBL/GenBank/DDBJ whole genome shotgun (WGS) entry which is preliminary data.</text>
</comment>
<protein>
    <submittedName>
        <fullName evidence="1">Uncharacterized protein</fullName>
    </submittedName>
</protein>
<sequence>MEETFFHINTSYGHLENRMVFQNFKNFMVGSHRVCCYEPARKFVGHLKRASQRMLRASVSTNRPSSKVKGCGIHLISHQDAAQFAQNLSQTGSQHMDSNFSQHCKDIMDEAMRLESFGDMTELEYPLG</sequence>
<proteinExistence type="predicted"/>
<accession>A0AAD4W0P2</accession>
<name>A0AAD4W0P2_PRUDU</name>
<dbReference type="EMBL" id="JAJFAZ020000004">
    <property type="protein sequence ID" value="KAI5333919.1"/>
    <property type="molecule type" value="Genomic_DNA"/>
</dbReference>
<organism evidence="1 2">
    <name type="scientific">Prunus dulcis</name>
    <name type="common">Almond</name>
    <name type="synonym">Amygdalus dulcis</name>
    <dbReference type="NCBI Taxonomy" id="3755"/>
    <lineage>
        <taxon>Eukaryota</taxon>
        <taxon>Viridiplantae</taxon>
        <taxon>Streptophyta</taxon>
        <taxon>Embryophyta</taxon>
        <taxon>Tracheophyta</taxon>
        <taxon>Spermatophyta</taxon>
        <taxon>Magnoliopsida</taxon>
        <taxon>eudicotyledons</taxon>
        <taxon>Gunneridae</taxon>
        <taxon>Pentapetalae</taxon>
        <taxon>rosids</taxon>
        <taxon>fabids</taxon>
        <taxon>Rosales</taxon>
        <taxon>Rosaceae</taxon>
        <taxon>Amygdaloideae</taxon>
        <taxon>Amygdaleae</taxon>
        <taxon>Prunus</taxon>
    </lineage>
</organism>
<reference evidence="1 2" key="1">
    <citation type="journal article" date="2022" name="G3 (Bethesda)">
        <title>Whole-genome sequence and methylome profiling of the almond [Prunus dulcis (Mill.) D.A. Webb] cultivar 'Nonpareil'.</title>
        <authorList>
            <person name="D'Amico-Willman K.M."/>
            <person name="Ouma W.Z."/>
            <person name="Meulia T."/>
            <person name="Sideli G.M."/>
            <person name="Gradziel T.M."/>
            <person name="Fresnedo-Ramirez J."/>
        </authorList>
    </citation>
    <scope>NUCLEOTIDE SEQUENCE [LARGE SCALE GENOMIC DNA]</scope>
    <source>
        <strain evidence="1">Clone GOH B32 T37-40</strain>
    </source>
</reference>
<evidence type="ECO:0000313" key="1">
    <source>
        <dbReference type="EMBL" id="KAI5333919.1"/>
    </source>
</evidence>
<dbReference type="Proteomes" id="UP001054821">
    <property type="component" value="Chromosome 4"/>
</dbReference>
<dbReference type="AlphaFoldDB" id="A0AAD4W0P2"/>
<gene>
    <name evidence="1" type="ORF">L3X38_024051</name>
</gene>
<keyword evidence="2" id="KW-1185">Reference proteome</keyword>
<evidence type="ECO:0000313" key="2">
    <source>
        <dbReference type="Proteomes" id="UP001054821"/>
    </source>
</evidence>